<name>A0ABU6Z1C7_9FABA</name>
<sequence length="101" mass="10939">MDTGHTVSGPIFTVFVSASERRTLMDTEFRRMNTSCCASFRFVGNPKLHSGVAWEARDNSILRSATIKAAASSTTTVATGTTSPFVLHSIANELILLLSHH</sequence>
<comment type="caution">
    <text evidence="1">The sequence shown here is derived from an EMBL/GenBank/DDBJ whole genome shotgun (WGS) entry which is preliminary data.</text>
</comment>
<dbReference type="EMBL" id="JASCZI010271868">
    <property type="protein sequence ID" value="MED6216061.1"/>
    <property type="molecule type" value="Genomic_DNA"/>
</dbReference>
<dbReference type="Proteomes" id="UP001341840">
    <property type="component" value="Unassembled WGS sequence"/>
</dbReference>
<organism evidence="1 2">
    <name type="scientific">Stylosanthes scabra</name>
    <dbReference type="NCBI Taxonomy" id="79078"/>
    <lineage>
        <taxon>Eukaryota</taxon>
        <taxon>Viridiplantae</taxon>
        <taxon>Streptophyta</taxon>
        <taxon>Embryophyta</taxon>
        <taxon>Tracheophyta</taxon>
        <taxon>Spermatophyta</taxon>
        <taxon>Magnoliopsida</taxon>
        <taxon>eudicotyledons</taxon>
        <taxon>Gunneridae</taxon>
        <taxon>Pentapetalae</taxon>
        <taxon>rosids</taxon>
        <taxon>fabids</taxon>
        <taxon>Fabales</taxon>
        <taxon>Fabaceae</taxon>
        <taxon>Papilionoideae</taxon>
        <taxon>50 kb inversion clade</taxon>
        <taxon>dalbergioids sensu lato</taxon>
        <taxon>Dalbergieae</taxon>
        <taxon>Pterocarpus clade</taxon>
        <taxon>Stylosanthes</taxon>
    </lineage>
</organism>
<evidence type="ECO:0000313" key="1">
    <source>
        <dbReference type="EMBL" id="MED6216061.1"/>
    </source>
</evidence>
<keyword evidence="2" id="KW-1185">Reference proteome</keyword>
<evidence type="ECO:0000313" key="2">
    <source>
        <dbReference type="Proteomes" id="UP001341840"/>
    </source>
</evidence>
<gene>
    <name evidence="1" type="ORF">PIB30_004091</name>
</gene>
<protein>
    <submittedName>
        <fullName evidence="1">Uncharacterized protein</fullName>
    </submittedName>
</protein>
<reference evidence="1 2" key="1">
    <citation type="journal article" date="2023" name="Plants (Basel)">
        <title>Bridging the Gap: Combining Genomics and Transcriptomics Approaches to Understand Stylosanthes scabra, an Orphan Legume from the Brazilian Caatinga.</title>
        <authorList>
            <person name="Ferreira-Neto J.R.C."/>
            <person name="da Silva M.D."/>
            <person name="Binneck E."/>
            <person name="de Melo N.F."/>
            <person name="da Silva R.H."/>
            <person name="de Melo A.L.T.M."/>
            <person name="Pandolfi V."/>
            <person name="Bustamante F.O."/>
            <person name="Brasileiro-Vidal A.C."/>
            <person name="Benko-Iseppon A.M."/>
        </authorList>
    </citation>
    <scope>NUCLEOTIDE SEQUENCE [LARGE SCALE GENOMIC DNA]</scope>
    <source>
        <tissue evidence="1">Leaves</tissue>
    </source>
</reference>
<accession>A0ABU6Z1C7</accession>
<proteinExistence type="predicted"/>